<dbReference type="GO" id="GO:1902201">
    <property type="term" value="P:negative regulation of bacterial-type flagellum-dependent cell motility"/>
    <property type="evidence" value="ECO:0007669"/>
    <property type="project" value="TreeGrafter"/>
</dbReference>
<evidence type="ECO:0000313" key="7">
    <source>
        <dbReference type="EMBL" id="PTB86605.1"/>
    </source>
</evidence>
<dbReference type="GO" id="GO:0052621">
    <property type="term" value="F:diguanylate cyclase activity"/>
    <property type="evidence" value="ECO:0007669"/>
    <property type="project" value="UniProtKB-EC"/>
</dbReference>
<dbReference type="InterPro" id="IPR050469">
    <property type="entry name" value="Diguanylate_Cyclase"/>
</dbReference>
<reference evidence="7" key="1">
    <citation type="submission" date="2018-03" db="EMBL/GenBank/DDBJ databases">
        <title>Cross-interface Injection: A General Nanoliter Liquid Handling Method Applied to Single Cells Genome Amplification Automated Nanoliter Liquid Handling Applied to Single Cell Multiple Displacement Amplification.</title>
        <authorList>
            <person name="Yun J."/>
            <person name="Xu P."/>
            <person name="Xu J."/>
            <person name="Dai X."/>
            <person name="Wang Y."/>
            <person name="Zheng X."/>
            <person name="Cao C."/>
            <person name="Yi Q."/>
            <person name="Zhu Y."/>
            <person name="Wang L."/>
            <person name="Dong Z."/>
            <person name="Huang Y."/>
            <person name="Huang L."/>
            <person name="Du W."/>
        </authorList>
    </citation>
    <scope>NUCLEOTIDE SEQUENCE [LARGE SCALE GENOMIC DNA]</scope>
    <source>
        <strain evidence="7">Z-D3-2</strain>
    </source>
</reference>
<keyword evidence="5" id="KW-0472">Membrane</keyword>
<dbReference type="GO" id="GO:0005886">
    <property type="term" value="C:plasma membrane"/>
    <property type="evidence" value="ECO:0007669"/>
    <property type="project" value="TreeGrafter"/>
</dbReference>
<dbReference type="FunFam" id="3.30.70.270:FF:000001">
    <property type="entry name" value="Diguanylate cyclase domain protein"/>
    <property type="match status" value="1"/>
</dbReference>
<dbReference type="AlphaFoldDB" id="A0A2T4CYH3"/>
<comment type="caution">
    <text evidence="7">The sequence shown here is derived from an EMBL/GenBank/DDBJ whole genome shotgun (WGS) entry which is preliminary data.</text>
</comment>
<keyword evidence="5" id="KW-1133">Transmembrane helix</keyword>
<evidence type="ECO:0000256" key="1">
    <source>
        <dbReference type="ARBA" id="ARBA00001946"/>
    </source>
</evidence>
<dbReference type="EC" id="2.7.7.65" evidence="2"/>
<dbReference type="InterPro" id="IPR043128">
    <property type="entry name" value="Rev_trsase/Diguanyl_cyclase"/>
</dbReference>
<feature type="coiled-coil region" evidence="4">
    <location>
        <begin position="123"/>
        <end position="150"/>
    </location>
</feature>
<dbReference type="Pfam" id="PF00990">
    <property type="entry name" value="GGDEF"/>
    <property type="match status" value="1"/>
</dbReference>
<protein>
    <recommendedName>
        <fullName evidence="2">diguanylate cyclase</fullName>
        <ecNumber evidence="2">2.7.7.65</ecNumber>
    </recommendedName>
</protein>
<feature type="domain" description="GGDEF" evidence="6">
    <location>
        <begin position="192"/>
        <end position="325"/>
    </location>
</feature>
<proteinExistence type="predicted"/>
<gene>
    <name evidence="7" type="ORF">C9940_01670</name>
</gene>
<dbReference type="InterPro" id="IPR058544">
    <property type="entry name" value="ETR1_N"/>
</dbReference>
<dbReference type="PANTHER" id="PTHR45138">
    <property type="entry name" value="REGULATORY COMPONENTS OF SENSORY TRANSDUCTION SYSTEM"/>
    <property type="match status" value="1"/>
</dbReference>
<dbReference type="PROSITE" id="PS50887">
    <property type="entry name" value="GGDEF"/>
    <property type="match status" value="1"/>
</dbReference>
<comment type="catalytic activity">
    <reaction evidence="3">
        <text>2 GTP = 3',3'-c-di-GMP + 2 diphosphate</text>
        <dbReference type="Rhea" id="RHEA:24898"/>
        <dbReference type="ChEBI" id="CHEBI:33019"/>
        <dbReference type="ChEBI" id="CHEBI:37565"/>
        <dbReference type="ChEBI" id="CHEBI:58805"/>
        <dbReference type="EC" id="2.7.7.65"/>
    </reaction>
</comment>
<evidence type="ECO:0000256" key="3">
    <source>
        <dbReference type="ARBA" id="ARBA00034247"/>
    </source>
</evidence>
<evidence type="ECO:0000256" key="4">
    <source>
        <dbReference type="SAM" id="Coils"/>
    </source>
</evidence>
<accession>A0A2T4CYH3</accession>
<keyword evidence="4" id="KW-0175">Coiled coil</keyword>
<sequence length="328" mass="37257">MDTVDKLFNGSFMPHGHCLQWLPDLLFLHVSGDLLTSIAYFVIPIALVYLVKKRTDLAFNWIFIMFAAFIFLCGVTHLTGLINIWQGFYYIEGLAKFATGLVSILTAVMIWRLIPKALAIPSNDEFRNKNAALQQAQRELLESNQLLERRVLERTKELERLTTTDPLTGVMNRRGLIDNLTAEIDRAERYHHHLSLLMVDMDHFKDVNDKFGHLSGDAVLIEVANILSDTCRTSDFLGRYGGEEFLLLLPETDTEEASQLAERIRAAIEQHRFCQDDGVDISLTCSIGVTEFRVNQTQTSLLQSVDRMLYSAKESGRNRVVVNDNSES</sequence>
<dbReference type="InterPro" id="IPR029787">
    <property type="entry name" value="Nucleotide_cyclase"/>
</dbReference>
<evidence type="ECO:0000259" key="6">
    <source>
        <dbReference type="PROSITE" id="PS50887"/>
    </source>
</evidence>
<evidence type="ECO:0000256" key="2">
    <source>
        <dbReference type="ARBA" id="ARBA00012528"/>
    </source>
</evidence>
<dbReference type="Pfam" id="PF25487">
    <property type="entry name" value="ETR1_N"/>
    <property type="match status" value="1"/>
</dbReference>
<dbReference type="InterPro" id="IPR000160">
    <property type="entry name" value="GGDEF_dom"/>
</dbReference>
<dbReference type="NCBIfam" id="TIGR00254">
    <property type="entry name" value="GGDEF"/>
    <property type="match status" value="1"/>
</dbReference>
<dbReference type="CDD" id="cd01949">
    <property type="entry name" value="GGDEF"/>
    <property type="match status" value="1"/>
</dbReference>
<organism evidence="7">
    <name type="scientific">Pseudidiomarina aestuarii</name>
    <dbReference type="NCBI Taxonomy" id="624146"/>
    <lineage>
        <taxon>Bacteria</taxon>
        <taxon>Pseudomonadati</taxon>
        <taxon>Pseudomonadota</taxon>
        <taxon>Gammaproteobacteria</taxon>
        <taxon>Alteromonadales</taxon>
        <taxon>Idiomarinaceae</taxon>
        <taxon>Pseudidiomarina</taxon>
    </lineage>
</organism>
<dbReference type="EMBL" id="PYVN01000010">
    <property type="protein sequence ID" value="PTB86605.1"/>
    <property type="molecule type" value="Genomic_DNA"/>
</dbReference>
<evidence type="ECO:0000256" key="5">
    <source>
        <dbReference type="SAM" id="Phobius"/>
    </source>
</evidence>
<dbReference type="SUPFAM" id="SSF55073">
    <property type="entry name" value="Nucleotide cyclase"/>
    <property type="match status" value="1"/>
</dbReference>
<name>A0A2T4CYH3_9GAMM</name>
<comment type="cofactor">
    <cofactor evidence="1">
        <name>Mg(2+)</name>
        <dbReference type="ChEBI" id="CHEBI:18420"/>
    </cofactor>
</comment>
<dbReference type="PANTHER" id="PTHR45138:SF9">
    <property type="entry name" value="DIGUANYLATE CYCLASE DGCM-RELATED"/>
    <property type="match status" value="1"/>
</dbReference>
<dbReference type="Gene3D" id="3.30.70.270">
    <property type="match status" value="1"/>
</dbReference>
<dbReference type="GO" id="GO:0043709">
    <property type="term" value="P:cell adhesion involved in single-species biofilm formation"/>
    <property type="evidence" value="ECO:0007669"/>
    <property type="project" value="TreeGrafter"/>
</dbReference>
<feature type="transmembrane region" description="Helical" evidence="5">
    <location>
        <begin position="58"/>
        <end position="82"/>
    </location>
</feature>
<dbReference type="SMART" id="SM00267">
    <property type="entry name" value="GGDEF"/>
    <property type="match status" value="1"/>
</dbReference>
<feature type="transmembrane region" description="Helical" evidence="5">
    <location>
        <begin position="34"/>
        <end position="51"/>
    </location>
</feature>
<feature type="transmembrane region" description="Helical" evidence="5">
    <location>
        <begin position="94"/>
        <end position="114"/>
    </location>
</feature>
<keyword evidence="5" id="KW-0812">Transmembrane</keyword>